<keyword evidence="8" id="KW-0479">Metal-binding</keyword>
<evidence type="ECO:0000313" key="17">
    <source>
        <dbReference type="EMBL" id="PIN17281.1"/>
    </source>
</evidence>
<dbReference type="InterPro" id="IPR031127">
    <property type="entry name" value="E3_UB_ligase_RBR"/>
</dbReference>
<dbReference type="STRING" id="429701.A0A2G9HIA3"/>
<evidence type="ECO:0000256" key="5">
    <source>
        <dbReference type="ARBA" id="ARBA00005884"/>
    </source>
</evidence>
<comment type="cofactor">
    <cofactor evidence="2">
        <name>Zn(2+)</name>
        <dbReference type="ChEBI" id="CHEBI:29105"/>
    </cofactor>
</comment>
<dbReference type="Pfam" id="PF00097">
    <property type="entry name" value="zf-C3HC4"/>
    <property type="match status" value="1"/>
</dbReference>
<feature type="region of interest" description="Disordered" evidence="14">
    <location>
        <begin position="1"/>
        <end position="28"/>
    </location>
</feature>
<evidence type="ECO:0000256" key="3">
    <source>
        <dbReference type="ARBA" id="ARBA00003976"/>
    </source>
</evidence>
<evidence type="ECO:0000256" key="1">
    <source>
        <dbReference type="ARBA" id="ARBA00001798"/>
    </source>
</evidence>
<dbReference type="FunFam" id="1.20.120.1750:FF:000027">
    <property type="entry name" value="RBR-type E3 ubiquitin transferase"/>
    <property type="match status" value="1"/>
</dbReference>
<keyword evidence="17" id="KW-0436">Ligase</keyword>
<evidence type="ECO:0000313" key="18">
    <source>
        <dbReference type="Proteomes" id="UP000231279"/>
    </source>
</evidence>
<dbReference type="InterPro" id="IPR013083">
    <property type="entry name" value="Znf_RING/FYVE/PHD"/>
</dbReference>
<protein>
    <recommendedName>
        <fullName evidence="6">RBR-type E3 ubiquitin transferase</fullName>
        <ecNumber evidence="6">2.3.2.31</ecNumber>
    </recommendedName>
</protein>
<dbReference type="InterPro" id="IPR048962">
    <property type="entry name" value="ARIH1-like_UBL"/>
</dbReference>
<dbReference type="GO" id="GO:0061630">
    <property type="term" value="F:ubiquitin protein ligase activity"/>
    <property type="evidence" value="ECO:0007669"/>
    <property type="project" value="UniProtKB-EC"/>
</dbReference>
<keyword evidence="12" id="KW-0862">Zinc</keyword>
<dbReference type="GO" id="GO:0008270">
    <property type="term" value="F:zinc ion binding"/>
    <property type="evidence" value="ECO:0007669"/>
    <property type="project" value="UniProtKB-KW"/>
</dbReference>
<keyword evidence="11" id="KW-0833">Ubl conjugation pathway</keyword>
<dbReference type="CDD" id="cd22583">
    <property type="entry name" value="Rcat_RBR_ARI7-like"/>
    <property type="match status" value="1"/>
</dbReference>
<dbReference type="Gene3D" id="3.30.40.10">
    <property type="entry name" value="Zinc/RING finger domain, C3HC4 (zinc finger)"/>
    <property type="match status" value="1"/>
</dbReference>
<dbReference type="PROSITE" id="PS51873">
    <property type="entry name" value="TRIAD"/>
    <property type="match status" value="1"/>
</dbReference>
<evidence type="ECO:0000256" key="8">
    <source>
        <dbReference type="ARBA" id="ARBA00022723"/>
    </source>
</evidence>
<dbReference type="UniPathway" id="UPA00143"/>
<feature type="domain" description="RING-type" evidence="16">
    <location>
        <begin position="104"/>
        <end position="312"/>
    </location>
</feature>
<dbReference type="SMART" id="SM00647">
    <property type="entry name" value="IBR"/>
    <property type="match status" value="2"/>
</dbReference>
<comment type="catalytic activity">
    <reaction evidence="1">
        <text>[E2 ubiquitin-conjugating enzyme]-S-ubiquitinyl-L-cysteine + [acceptor protein]-L-lysine = [E2 ubiquitin-conjugating enzyme]-L-cysteine + [acceptor protein]-N(6)-ubiquitinyl-L-lysine.</text>
        <dbReference type="EC" id="2.3.2.31"/>
    </reaction>
</comment>
<dbReference type="EC" id="2.3.2.31" evidence="6"/>
<evidence type="ECO:0000256" key="2">
    <source>
        <dbReference type="ARBA" id="ARBA00001947"/>
    </source>
</evidence>
<dbReference type="InterPro" id="IPR044066">
    <property type="entry name" value="TRIAD_supradom"/>
</dbReference>
<dbReference type="GO" id="GO:0016874">
    <property type="term" value="F:ligase activity"/>
    <property type="evidence" value="ECO:0007669"/>
    <property type="project" value="UniProtKB-KW"/>
</dbReference>
<keyword evidence="10 13" id="KW-0863">Zinc-finger</keyword>
<organism evidence="17 18">
    <name type="scientific">Handroanthus impetiginosus</name>
    <dbReference type="NCBI Taxonomy" id="429701"/>
    <lineage>
        <taxon>Eukaryota</taxon>
        <taxon>Viridiplantae</taxon>
        <taxon>Streptophyta</taxon>
        <taxon>Embryophyta</taxon>
        <taxon>Tracheophyta</taxon>
        <taxon>Spermatophyta</taxon>
        <taxon>Magnoliopsida</taxon>
        <taxon>eudicotyledons</taxon>
        <taxon>Gunneridae</taxon>
        <taxon>Pentapetalae</taxon>
        <taxon>asterids</taxon>
        <taxon>lamiids</taxon>
        <taxon>Lamiales</taxon>
        <taxon>Bignoniaceae</taxon>
        <taxon>Crescentiina</taxon>
        <taxon>Tabebuia alliance</taxon>
        <taxon>Handroanthus</taxon>
    </lineage>
</organism>
<evidence type="ECO:0000256" key="9">
    <source>
        <dbReference type="ARBA" id="ARBA00022737"/>
    </source>
</evidence>
<evidence type="ECO:0000256" key="12">
    <source>
        <dbReference type="ARBA" id="ARBA00022833"/>
    </source>
</evidence>
<comment type="pathway">
    <text evidence="4">Protein modification; protein ubiquitination.</text>
</comment>
<evidence type="ECO:0000256" key="6">
    <source>
        <dbReference type="ARBA" id="ARBA00012251"/>
    </source>
</evidence>
<evidence type="ECO:0000259" key="15">
    <source>
        <dbReference type="PROSITE" id="PS50089"/>
    </source>
</evidence>
<reference evidence="18" key="1">
    <citation type="journal article" date="2018" name="Gigascience">
        <title>Genome assembly of the Pink Ipe (Handroanthus impetiginosus, Bignoniaceae), a highly valued, ecologically keystone Neotropical timber forest tree.</title>
        <authorList>
            <person name="Silva-Junior O.B."/>
            <person name="Grattapaglia D."/>
            <person name="Novaes E."/>
            <person name="Collevatti R.G."/>
        </authorList>
    </citation>
    <scope>NUCLEOTIDE SEQUENCE [LARGE SCALE GENOMIC DNA]</scope>
    <source>
        <strain evidence="18">cv. UFG-1</strain>
    </source>
</reference>
<evidence type="ECO:0000256" key="7">
    <source>
        <dbReference type="ARBA" id="ARBA00022679"/>
    </source>
</evidence>
<dbReference type="Pfam" id="PF21235">
    <property type="entry name" value="UBA_ARI1"/>
    <property type="match status" value="1"/>
</dbReference>
<dbReference type="CDD" id="cd20346">
    <property type="entry name" value="BRcat_RBR_ANKIB1"/>
    <property type="match status" value="1"/>
</dbReference>
<dbReference type="AlphaFoldDB" id="A0A2G9HIA3"/>
<gene>
    <name evidence="17" type="ORF">CDL12_10054</name>
</gene>
<proteinExistence type="inferred from homology"/>
<evidence type="ECO:0000256" key="11">
    <source>
        <dbReference type="ARBA" id="ARBA00022786"/>
    </source>
</evidence>
<dbReference type="OrthoDB" id="875030at2759"/>
<dbReference type="PROSITE" id="PS50089">
    <property type="entry name" value="ZF_RING_2"/>
    <property type="match status" value="1"/>
</dbReference>
<comment type="function">
    <text evidence="3">Might act as an E3 ubiquitin-protein ligase, or as part of E3 complex, which accepts ubiquitin from specific E2 ubiquitin-conjugating enzymes and then transfers it to substrates.</text>
</comment>
<dbReference type="FunFam" id="3.30.40.10:FF:000019">
    <property type="entry name" value="RBR-type E3 ubiquitin transferase"/>
    <property type="match status" value="1"/>
</dbReference>
<accession>A0A2G9HIA3</accession>
<comment type="similarity">
    <text evidence="5">Belongs to the RBR family. Ariadne subfamily.</text>
</comment>
<dbReference type="SUPFAM" id="SSF57850">
    <property type="entry name" value="RING/U-box"/>
    <property type="match status" value="3"/>
</dbReference>
<evidence type="ECO:0000256" key="10">
    <source>
        <dbReference type="ARBA" id="ARBA00022771"/>
    </source>
</evidence>
<dbReference type="InterPro" id="IPR002867">
    <property type="entry name" value="IBR_dom"/>
</dbReference>
<evidence type="ECO:0000256" key="4">
    <source>
        <dbReference type="ARBA" id="ARBA00004906"/>
    </source>
</evidence>
<evidence type="ECO:0000256" key="13">
    <source>
        <dbReference type="PROSITE-ProRule" id="PRU00175"/>
    </source>
</evidence>
<evidence type="ECO:0000256" key="14">
    <source>
        <dbReference type="SAM" id="MobiDB-lite"/>
    </source>
</evidence>
<keyword evidence="18" id="KW-1185">Reference proteome</keyword>
<dbReference type="InterPro" id="IPR018957">
    <property type="entry name" value="Znf_C3HC4_RING-type"/>
</dbReference>
<dbReference type="PANTHER" id="PTHR11685">
    <property type="entry name" value="RBR FAMILY RING FINGER AND IBR DOMAIN-CONTAINING"/>
    <property type="match status" value="1"/>
</dbReference>
<dbReference type="Gene3D" id="1.20.120.1750">
    <property type="match status" value="1"/>
</dbReference>
<name>A0A2G9HIA3_9LAMI</name>
<dbReference type="Proteomes" id="UP000231279">
    <property type="component" value="Unassembled WGS sequence"/>
</dbReference>
<dbReference type="SMART" id="SM00184">
    <property type="entry name" value="RING"/>
    <property type="match status" value="2"/>
</dbReference>
<dbReference type="InterPro" id="IPR001841">
    <property type="entry name" value="Znf_RING"/>
</dbReference>
<sequence>MDSDDDFYYSSDDDEVEQSADDGGEVDPDFIAVSAPKKHYKILKEEDIKRLQENDIAAVSDVLSVSKGSATALLCRYNWNLSSVYDNWFSDEPAGSSSPKRKSQKQICKICFEDKNKTMLSSSCGHLFCSDCFRTYISTSINDGPGCLTLLCPEPDCKAFIDSDMVDSLTFRDDKVKYYRYLNRSYVESTKNRKWCPAPGCEFAVEIDLTCENYDVMCDCSYKFCWNCMEESHRPVDCTTVAKWIEKNSSEAENTSYILAYTKPCPKCRKAIEKNQGCNHMTCRQPCRFEFCWVCLGPWKEHGSYYDCNKYKEKEEVSELEKNRENARKYLERYTHYYERWDANDKAMKRAVTDLSRARNEHVDKLAKVQEDVPAQMEFVIDAWDQIVECRRVLKWTYAYGYYVEQGKMDFFVYLQGEAEFALERLHHCAEKEMGEYLSAECPSKDFKDFRTKLVDLTTVTRNYFENLVRALENNLSEVENVGTS</sequence>
<comment type="caution">
    <text evidence="17">The sequence shown here is derived from an EMBL/GenBank/DDBJ whole genome shotgun (WGS) entry which is preliminary data.</text>
</comment>
<keyword evidence="7" id="KW-0808">Transferase</keyword>
<feature type="domain" description="RING-type" evidence="15">
    <location>
        <begin position="108"/>
        <end position="153"/>
    </location>
</feature>
<dbReference type="GO" id="GO:0016567">
    <property type="term" value="P:protein ubiquitination"/>
    <property type="evidence" value="ECO:0007669"/>
    <property type="project" value="UniProtKB-UniPathway"/>
</dbReference>
<keyword evidence="9" id="KW-0677">Repeat</keyword>
<dbReference type="Pfam" id="PF01485">
    <property type="entry name" value="IBR"/>
    <property type="match status" value="1"/>
</dbReference>
<evidence type="ECO:0000259" key="16">
    <source>
        <dbReference type="PROSITE" id="PS51873"/>
    </source>
</evidence>
<dbReference type="Pfam" id="PF22191">
    <property type="entry name" value="IBR_1"/>
    <property type="match status" value="1"/>
</dbReference>
<dbReference type="EMBL" id="NKXS01001697">
    <property type="protein sequence ID" value="PIN17281.1"/>
    <property type="molecule type" value="Genomic_DNA"/>
</dbReference>